<gene>
    <name evidence="2" type="ORF">SIOphi_00005</name>
</gene>
<feature type="non-terminal residue" evidence="2">
    <location>
        <position position="433"/>
    </location>
</feature>
<accession>R4JJZ5</accession>
<dbReference type="EMBL" id="KC699836">
    <property type="protein sequence ID" value="AGK86809.1"/>
    <property type="molecule type" value="Genomic_DNA"/>
</dbReference>
<reference evidence="2 3" key="1">
    <citation type="submission" date="2013-02" db="EMBL/GenBank/DDBJ databases">
        <authorList>
            <person name="Lukaszewicz M."/>
            <person name="Biegalska A."/>
            <person name="Krasowska A."/>
        </authorList>
    </citation>
    <scope>NUCLEOTIDE SEQUENCE [LARGE SCALE GENOMIC DNA]</scope>
</reference>
<protein>
    <submittedName>
        <fullName evidence="2">Uncharacterized protein</fullName>
    </submittedName>
</protein>
<keyword evidence="3" id="KW-1185">Reference proteome</keyword>
<dbReference type="Proteomes" id="UP000258501">
    <property type="component" value="Segment"/>
</dbReference>
<evidence type="ECO:0000313" key="2">
    <source>
        <dbReference type="EMBL" id="AGK86809.1"/>
    </source>
</evidence>
<keyword evidence="1" id="KW-0175">Coiled coil</keyword>
<dbReference type="OrthoDB" id="29876at10239"/>
<evidence type="ECO:0000313" key="3">
    <source>
        <dbReference type="Proteomes" id="UP000258501"/>
    </source>
</evidence>
<proteinExistence type="predicted"/>
<evidence type="ECO:0000256" key="1">
    <source>
        <dbReference type="SAM" id="Coils"/>
    </source>
</evidence>
<feature type="coiled-coil region" evidence="1">
    <location>
        <begin position="246"/>
        <end position="318"/>
    </location>
</feature>
<name>R4JJZ5_9CAUD</name>
<feature type="coiled-coil region" evidence="1">
    <location>
        <begin position="18"/>
        <end position="120"/>
    </location>
</feature>
<sequence length="433" mass="48803">MANVEKYIFDVDANTQNAVKKLQQINKLMDQIDNIRSRGVDNYFTTTQKDMDKNMRSMSQLSKLYRSLNQDLTGLQRKMRDMADSTVIPKGATNEQKRQIQDLKRRMDEQSRAAIAQQKALQSEYTKTLAKFRELSSFQQTASKSFKHVFNSNDIYNLPTGAQNFNRAKSIISAMSNEADGASSKLNDVISKIREVNKLDRRSESLSRRASASGYMSYQQYSNFIKDYNTSRTRYAAEKEANTNAMASLGQERSSLKQKISDIETNPNASQRDRDMKIAMQQTIASIDQEMETRMELNRTLERTINNMRKYNDELAKNGGVEVKPERGTTRGMLYERAPAIGLAVTGAAVAVAGGLYNQGAQLNRSMRGDIISMGQRTGAENWRRDIRDNALEAGLKDQLGFTGQEMLAFQGNYLDNAGYKGMGDLNAAMTNQ</sequence>
<organism evidence="2 3">
    <name type="scientific">Bacillus phage SIOphi</name>
    <dbReference type="NCBI Taxonomy" id="1285382"/>
    <lineage>
        <taxon>Viruses</taxon>
        <taxon>Duplodnaviria</taxon>
        <taxon>Heunggongvirae</taxon>
        <taxon>Uroviricota</taxon>
        <taxon>Caudoviricetes</taxon>
        <taxon>Herelleviridae</taxon>
        <taxon>Bastillevirinae</taxon>
        <taxon>Siophivirus</taxon>
        <taxon>Siophivirus SIOphi</taxon>
    </lineage>
</organism>